<accession>A0A7J3JPP1</accession>
<dbReference type="AlphaFoldDB" id="A0A7J3JPP1"/>
<proteinExistence type="predicted"/>
<protein>
    <submittedName>
        <fullName evidence="1">Uncharacterized protein</fullName>
    </submittedName>
</protein>
<dbReference type="EMBL" id="DTBZ01000070">
    <property type="protein sequence ID" value="HGQ17931.1"/>
    <property type="molecule type" value="Genomic_DNA"/>
</dbReference>
<reference evidence="1" key="1">
    <citation type="journal article" date="2020" name="mSystems">
        <title>Genome- and Community-Level Interaction Insights into Carbon Utilization and Element Cycling Functions of Hydrothermarchaeota in Hydrothermal Sediment.</title>
        <authorList>
            <person name="Zhou Z."/>
            <person name="Liu Y."/>
            <person name="Xu W."/>
            <person name="Pan J."/>
            <person name="Luo Z.H."/>
            <person name="Li M."/>
        </authorList>
    </citation>
    <scope>NUCLEOTIDE SEQUENCE [LARGE SCALE GENOMIC DNA]</scope>
    <source>
        <strain evidence="1">SpSt-657</strain>
    </source>
</reference>
<comment type="caution">
    <text evidence="1">The sequence shown here is derived from an EMBL/GenBank/DDBJ whole genome shotgun (WGS) entry which is preliminary data.</text>
</comment>
<gene>
    <name evidence="1" type="ORF">ENU30_02965</name>
</gene>
<name>A0A7J3JPP1_9CREN</name>
<organism evidence="1">
    <name type="scientific">Ignisphaera aggregans</name>
    <dbReference type="NCBI Taxonomy" id="334771"/>
    <lineage>
        <taxon>Archaea</taxon>
        <taxon>Thermoproteota</taxon>
        <taxon>Thermoprotei</taxon>
        <taxon>Desulfurococcales</taxon>
        <taxon>Desulfurococcaceae</taxon>
        <taxon>Ignisphaera</taxon>
    </lineage>
</organism>
<sequence length="62" mass="7798">MIRTWRPDEVVVIESIDLETKRLVYFNRFYRYYLGLKGHQKPCEWIYIYRETAELLRKQQNQ</sequence>
<evidence type="ECO:0000313" key="1">
    <source>
        <dbReference type="EMBL" id="HGQ17931.1"/>
    </source>
</evidence>